<dbReference type="InterPro" id="IPR023346">
    <property type="entry name" value="Lysozyme-like_dom_sf"/>
</dbReference>
<feature type="signal peptide" evidence="5">
    <location>
        <begin position="1"/>
        <end position="34"/>
    </location>
</feature>
<dbReference type="GO" id="GO:0004553">
    <property type="term" value="F:hydrolase activity, hydrolyzing O-glycosyl compounds"/>
    <property type="evidence" value="ECO:0007669"/>
    <property type="project" value="InterPro"/>
</dbReference>
<feature type="compositionally biased region" description="Low complexity" evidence="4">
    <location>
        <begin position="708"/>
        <end position="717"/>
    </location>
</feature>
<gene>
    <name evidence="7" type="ORF">SAMN05421538_101540</name>
</gene>
<comment type="similarity">
    <text evidence="2">Belongs to the virb1 family.</text>
</comment>
<sequence length="717" mass="77966">MGRLAITLGAMMYPLRDMMAAALLTLSAALPARAESVPELATALTAANAGNWAVATDAADQSGPLARALVEWQALRAGRGLFGDYLAFVQDHADWPGMELLRRRGEGKITEDIPARDVLAWFDGHAPQLPAGAMALIAALTQTDPDRAQQEARRVWLTMPMTATDETAFLARFGADVADLHSARVFALLDQFEWQIAEQGLSRLDGAERALASARIATQARRGGVDEMILALPAAQQDDAGLAMDRFRWRVQAKLHDLARELMAERSSSAEDLRRPEIWASARADYARASLRDGDWTAAESIAAPHFLEPGTEEYAEMEFLAGYAALRGGDADRALAHFDNLGENTSSVISQSRALYWQGRAQEAAGADAAARESFEKAAQMQSAYYGQLAAERIGAPTDPALSVPGRAEAALPQWRRSALRENEVFQAGVFAFASGHPDLGQRFFLHLSETAEAEDIARMARLTLEMRYPWHALRLAKRAAAQGAVYPAAYFPLTGLERAPLDLPPELVMSISRQESEFNHTVSSHVGALGLMQLMPGTAQQMARQVGLRYDRARLTQDPQYNATLGAAYLKGLRERFGPSSALVAAGYNAGPGRSREWTERFGDIRTQADPVDWVEMIPFDETRNYVMRVTEALPIYRARIAGRPMPLTPTRDLTGDGYVPPPPKPRQTLPDVLTRSVPPPQPGDALSPAAAAFVEPESPAPAAPTRPTARPSSG</sequence>
<feature type="region of interest" description="Disordered" evidence="4">
    <location>
        <begin position="647"/>
        <end position="717"/>
    </location>
</feature>
<dbReference type="EMBL" id="FNAH01000001">
    <property type="protein sequence ID" value="SDD40304.1"/>
    <property type="molecule type" value="Genomic_DNA"/>
</dbReference>
<keyword evidence="3 5" id="KW-0732">Signal</keyword>
<dbReference type="PANTHER" id="PTHR37423:SF2">
    <property type="entry name" value="MEMBRANE-BOUND LYTIC MUREIN TRANSGLYCOSYLASE C"/>
    <property type="match status" value="1"/>
</dbReference>
<feature type="compositionally biased region" description="Low complexity" evidence="4">
    <location>
        <begin position="690"/>
        <end position="700"/>
    </location>
</feature>
<dbReference type="Pfam" id="PF01464">
    <property type="entry name" value="SLT"/>
    <property type="match status" value="1"/>
</dbReference>
<protein>
    <submittedName>
        <fullName evidence="7">Soluble lytic murein transglycosylase</fullName>
    </submittedName>
</protein>
<dbReference type="InterPro" id="IPR008258">
    <property type="entry name" value="Transglycosylase_SLT_dom_1"/>
</dbReference>
<dbReference type="PANTHER" id="PTHR37423">
    <property type="entry name" value="SOLUBLE LYTIC MUREIN TRANSGLYCOSYLASE-RELATED"/>
    <property type="match status" value="1"/>
</dbReference>
<dbReference type="InterPro" id="IPR008939">
    <property type="entry name" value="Lytic_TGlycosylase_superhlx_U"/>
</dbReference>
<dbReference type="STRING" id="591205.SAMN05421538_101540"/>
<evidence type="ECO:0000313" key="7">
    <source>
        <dbReference type="EMBL" id="SDD40304.1"/>
    </source>
</evidence>
<dbReference type="AlphaFoldDB" id="A0A1G6UGD4"/>
<evidence type="ECO:0000256" key="1">
    <source>
        <dbReference type="ARBA" id="ARBA00007734"/>
    </source>
</evidence>
<dbReference type="SUPFAM" id="SSF53955">
    <property type="entry name" value="Lysozyme-like"/>
    <property type="match status" value="1"/>
</dbReference>
<dbReference type="Gene3D" id="1.25.20.10">
    <property type="entry name" value="Bacterial muramidases"/>
    <property type="match status" value="1"/>
</dbReference>
<dbReference type="CDD" id="cd13401">
    <property type="entry name" value="Slt70-like"/>
    <property type="match status" value="1"/>
</dbReference>
<comment type="similarity">
    <text evidence="1">Belongs to the transglycosylase Slt family.</text>
</comment>
<proteinExistence type="inferred from homology"/>
<dbReference type="Proteomes" id="UP000199344">
    <property type="component" value="Unassembled WGS sequence"/>
</dbReference>
<feature type="domain" description="Transglycosylase SLT" evidence="6">
    <location>
        <begin position="505"/>
        <end position="606"/>
    </location>
</feature>
<keyword evidence="8" id="KW-1185">Reference proteome</keyword>
<evidence type="ECO:0000256" key="3">
    <source>
        <dbReference type="ARBA" id="ARBA00022729"/>
    </source>
</evidence>
<evidence type="ECO:0000256" key="5">
    <source>
        <dbReference type="SAM" id="SignalP"/>
    </source>
</evidence>
<dbReference type="GO" id="GO:0042597">
    <property type="term" value="C:periplasmic space"/>
    <property type="evidence" value="ECO:0007669"/>
    <property type="project" value="InterPro"/>
</dbReference>
<evidence type="ECO:0000256" key="2">
    <source>
        <dbReference type="ARBA" id="ARBA00009387"/>
    </source>
</evidence>
<evidence type="ECO:0000259" key="6">
    <source>
        <dbReference type="Pfam" id="PF01464"/>
    </source>
</evidence>
<accession>A0A1G6UGD4</accession>
<feature type="chain" id="PRO_5011489148" evidence="5">
    <location>
        <begin position="35"/>
        <end position="717"/>
    </location>
</feature>
<dbReference type="SUPFAM" id="SSF48435">
    <property type="entry name" value="Bacterial muramidases"/>
    <property type="match status" value="1"/>
</dbReference>
<evidence type="ECO:0000256" key="4">
    <source>
        <dbReference type="SAM" id="MobiDB-lite"/>
    </source>
</evidence>
<reference evidence="7 8" key="1">
    <citation type="submission" date="2016-10" db="EMBL/GenBank/DDBJ databases">
        <authorList>
            <person name="de Groot N.N."/>
        </authorList>
    </citation>
    <scope>NUCLEOTIDE SEQUENCE [LARGE SCALE GENOMIC DNA]</scope>
    <source>
        <strain evidence="7 8">DSM 22220</strain>
    </source>
</reference>
<evidence type="ECO:0000313" key="8">
    <source>
        <dbReference type="Proteomes" id="UP000199344"/>
    </source>
</evidence>
<name>A0A1G6UGD4_9RHOB</name>
<dbReference type="Gene3D" id="1.10.530.10">
    <property type="match status" value="1"/>
</dbReference>
<organism evidence="7 8">
    <name type="scientific">Paracoccus isoporae</name>
    <dbReference type="NCBI Taxonomy" id="591205"/>
    <lineage>
        <taxon>Bacteria</taxon>
        <taxon>Pseudomonadati</taxon>
        <taxon>Pseudomonadota</taxon>
        <taxon>Alphaproteobacteria</taxon>
        <taxon>Rhodobacterales</taxon>
        <taxon>Paracoccaceae</taxon>
        <taxon>Paracoccus</taxon>
    </lineage>
</organism>